<evidence type="ECO:0000256" key="8">
    <source>
        <dbReference type="NCBIfam" id="TIGR03303"/>
    </source>
</evidence>
<dbReference type="PROSITE" id="PS51779">
    <property type="entry name" value="POTRA"/>
    <property type="match status" value="2"/>
</dbReference>
<dbReference type="Proteomes" id="UP000642829">
    <property type="component" value="Unassembled WGS sequence"/>
</dbReference>
<comment type="subcellular location">
    <subcellularLocation>
        <location evidence="1">Membrane</location>
    </subcellularLocation>
</comment>
<keyword evidence="2" id="KW-1134">Transmembrane beta strand</keyword>
<feature type="domain" description="POTRA" evidence="10">
    <location>
        <begin position="368"/>
        <end position="441"/>
    </location>
</feature>
<evidence type="ECO:0000256" key="4">
    <source>
        <dbReference type="ARBA" id="ARBA00022729"/>
    </source>
</evidence>
<dbReference type="PANTHER" id="PTHR12815">
    <property type="entry name" value="SORTING AND ASSEMBLY MACHINERY SAMM50 PROTEIN FAMILY MEMBER"/>
    <property type="match status" value="1"/>
</dbReference>
<feature type="signal peptide" evidence="9">
    <location>
        <begin position="1"/>
        <end position="30"/>
    </location>
</feature>
<dbReference type="InterPro" id="IPR023707">
    <property type="entry name" value="OM_assembly_BamA"/>
</dbReference>
<dbReference type="Pfam" id="PF07244">
    <property type="entry name" value="POTRA"/>
    <property type="match status" value="4"/>
</dbReference>
<evidence type="ECO:0000313" key="12">
    <source>
        <dbReference type="Proteomes" id="UP000642829"/>
    </source>
</evidence>
<dbReference type="PANTHER" id="PTHR12815:SF47">
    <property type="entry name" value="TRANSLOCATION AND ASSEMBLY MODULE SUBUNIT TAMA"/>
    <property type="match status" value="1"/>
</dbReference>
<organism evidence="11 12">
    <name type="scientific">Cerasicoccus arenae</name>
    <dbReference type="NCBI Taxonomy" id="424488"/>
    <lineage>
        <taxon>Bacteria</taxon>
        <taxon>Pseudomonadati</taxon>
        <taxon>Verrucomicrobiota</taxon>
        <taxon>Opitutia</taxon>
        <taxon>Puniceicoccales</taxon>
        <taxon>Cerasicoccaceae</taxon>
        <taxon>Cerasicoccus</taxon>
    </lineage>
</organism>
<evidence type="ECO:0000256" key="3">
    <source>
        <dbReference type="ARBA" id="ARBA00022692"/>
    </source>
</evidence>
<dbReference type="InterPro" id="IPR039910">
    <property type="entry name" value="D15-like"/>
</dbReference>
<keyword evidence="12" id="KW-1185">Reference proteome</keyword>
<comment type="caution">
    <text evidence="11">The sequence shown here is derived from an EMBL/GenBank/DDBJ whole genome shotgun (WGS) entry which is preliminary data.</text>
</comment>
<keyword evidence="3" id="KW-0812">Transmembrane</keyword>
<evidence type="ECO:0000256" key="1">
    <source>
        <dbReference type="ARBA" id="ARBA00004370"/>
    </source>
</evidence>
<evidence type="ECO:0000256" key="6">
    <source>
        <dbReference type="ARBA" id="ARBA00023136"/>
    </source>
</evidence>
<dbReference type="Gene3D" id="2.40.160.50">
    <property type="entry name" value="membrane protein fhac: a member of the omp85/tpsb transporter family"/>
    <property type="match status" value="1"/>
</dbReference>
<reference evidence="11" key="2">
    <citation type="submission" date="2020-09" db="EMBL/GenBank/DDBJ databases">
        <authorList>
            <person name="Sun Q."/>
            <person name="Kim S."/>
        </authorList>
    </citation>
    <scope>NUCLEOTIDE SEQUENCE</scope>
    <source>
        <strain evidence="11">KCTC 12870</strain>
    </source>
</reference>
<evidence type="ECO:0000256" key="7">
    <source>
        <dbReference type="ARBA" id="ARBA00023237"/>
    </source>
</evidence>
<dbReference type="NCBIfam" id="TIGR03303">
    <property type="entry name" value="OM_YaeT"/>
    <property type="match status" value="1"/>
</dbReference>
<dbReference type="RefSeq" id="WP_189516113.1">
    <property type="nucleotide sequence ID" value="NZ_BMXG01000019.1"/>
</dbReference>
<evidence type="ECO:0000256" key="9">
    <source>
        <dbReference type="SAM" id="SignalP"/>
    </source>
</evidence>
<evidence type="ECO:0000256" key="5">
    <source>
        <dbReference type="ARBA" id="ARBA00022737"/>
    </source>
</evidence>
<evidence type="ECO:0000313" key="11">
    <source>
        <dbReference type="EMBL" id="GHC08329.1"/>
    </source>
</evidence>
<name>A0A8J3GF37_9BACT</name>
<feature type="domain" description="POTRA" evidence="10">
    <location>
        <begin position="287"/>
        <end position="365"/>
    </location>
</feature>
<evidence type="ECO:0000259" key="10">
    <source>
        <dbReference type="PROSITE" id="PS51779"/>
    </source>
</evidence>
<keyword evidence="7" id="KW-0998">Cell outer membrane</keyword>
<accession>A0A8J3GF37</accession>
<dbReference type="AlphaFoldDB" id="A0A8J3GF37"/>
<dbReference type="InterPro" id="IPR000184">
    <property type="entry name" value="Bac_surfAg_D15"/>
</dbReference>
<dbReference type="Pfam" id="PF01103">
    <property type="entry name" value="Omp85"/>
    <property type="match status" value="1"/>
</dbReference>
<gene>
    <name evidence="11" type="primary">yaeT</name>
    <name evidence="11" type="ORF">GCM10007047_26980</name>
</gene>
<dbReference type="Gene3D" id="3.10.20.310">
    <property type="entry name" value="membrane protein fhac"/>
    <property type="match status" value="5"/>
</dbReference>
<dbReference type="GO" id="GO:0071709">
    <property type="term" value="P:membrane assembly"/>
    <property type="evidence" value="ECO:0007669"/>
    <property type="project" value="InterPro"/>
</dbReference>
<dbReference type="InterPro" id="IPR010827">
    <property type="entry name" value="BamA/TamA_POTRA"/>
</dbReference>
<dbReference type="PIRSF" id="PIRSF006076">
    <property type="entry name" value="OM_assembly_OMP85"/>
    <property type="match status" value="1"/>
</dbReference>
<keyword evidence="4 9" id="KW-0732">Signal</keyword>
<evidence type="ECO:0000256" key="2">
    <source>
        <dbReference type="ARBA" id="ARBA00022452"/>
    </source>
</evidence>
<feature type="chain" id="PRO_5035147463" description="Outer membrane protein assembly factor BamA" evidence="9">
    <location>
        <begin position="31"/>
        <end position="829"/>
    </location>
</feature>
<keyword evidence="6" id="KW-0472">Membrane</keyword>
<dbReference type="GO" id="GO:0009279">
    <property type="term" value="C:cell outer membrane"/>
    <property type="evidence" value="ECO:0007669"/>
    <property type="project" value="UniProtKB-UniRule"/>
</dbReference>
<protein>
    <recommendedName>
        <fullName evidence="8">Outer membrane protein assembly factor BamA</fullName>
    </recommendedName>
</protein>
<dbReference type="EMBL" id="BMXG01000019">
    <property type="protein sequence ID" value="GHC08329.1"/>
    <property type="molecule type" value="Genomic_DNA"/>
</dbReference>
<keyword evidence="5" id="KW-0677">Repeat</keyword>
<sequence length="829" mass="93987">MKTTRHNLLDWTVKASLLLFLILQCPLARGQDASANAPIVEKVDIQFEGFKNVSEQNVLAHIQQRVGLPYQEPQVDKSVRSLYQSGLFEFIEARRTTLPNGNFELTFVVVPKYRITGITFEGLVDSDADDLEDEIETSSGLPLDEVQVKRDSTKIFDLLQKDGYTNAKVSYRIDRNDTTGTAVVIFVVDEGERLDIDNIEFVGNENFSSSTLRDMMTTTEYFWLWSWLVGGGRLQEEDFQRDLDIIRDYYKNEGYLDVEIPESEVVLEYPASGELDIIITIHEGRRYYVGNITFEGNKLFTTERLVSILATQTDDVFSPKKIDEDVELLKDFYGQIGYLDTFIRIERLPNVDTGKIDLTFVVTEGEQFYVESITLQGNTKTRSSVIIRELALAPGDVFDLVRMKASQARLENTRFFEAVNLAPEASNLPNRRNLRVTVKEGSTGNLTFGAGFSSIESVVAFAELTQSNFDIFNYRSMFQGGGQKFRLRFSIGVQSSEFLLSFEEPWVFQRELAFGFEIYRTESDYLSSSYNELRTGMELYLRKRLFELVEGRLSYTIEQVDIKDVDPYASPVIQQEKGIRTVSKLGFQLLRDTRNNLLWTTSGNRLEYITELAGTGIGGNTDYIRQEVRATQYIPTFDLFDQTIRLHARTGTVIPTKTETGVFFNQRAWLPETYEDGVPFFDKYFLGGPYTLRGFNFREVGPKDPISGEALGGDTMGLVQVEYIFRFMEQLGMKFFYDGGFVNQSAGNWIPTSDTGTGVLAAVRPRQIIPVNRTSITSTSGGWNDDVGVGLIILLLGSPLNLDFAWPIHSDQFNESSGPVFNFSFGTVF</sequence>
<reference evidence="11" key="1">
    <citation type="journal article" date="2014" name="Int. J. Syst. Evol. Microbiol.">
        <title>Complete genome sequence of Corynebacterium casei LMG S-19264T (=DSM 44701T), isolated from a smear-ripened cheese.</title>
        <authorList>
            <consortium name="US DOE Joint Genome Institute (JGI-PGF)"/>
            <person name="Walter F."/>
            <person name="Albersmeier A."/>
            <person name="Kalinowski J."/>
            <person name="Ruckert C."/>
        </authorList>
    </citation>
    <scope>NUCLEOTIDE SEQUENCE</scope>
    <source>
        <strain evidence="11">KCTC 12870</strain>
    </source>
</reference>
<proteinExistence type="predicted"/>
<dbReference type="InterPro" id="IPR034746">
    <property type="entry name" value="POTRA"/>
</dbReference>